<proteinExistence type="predicted"/>
<dbReference type="GO" id="GO:0003676">
    <property type="term" value="F:nucleic acid binding"/>
    <property type="evidence" value="ECO:0007669"/>
    <property type="project" value="InterPro"/>
</dbReference>
<dbReference type="InterPro" id="IPR027417">
    <property type="entry name" value="P-loop_NTPase"/>
</dbReference>
<dbReference type="InterPro" id="IPR036397">
    <property type="entry name" value="RNaseH_sf"/>
</dbReference>
<dbReference type="SUPFAM" id="SSF52540">
    <property type="entry name" value="P-loop containing nucleoside triphosphate hydrolases"/>
    <property type="match status" value="1"/>
</dbReference>
<evidence type="ECO:0000259" key="1">
    <source>
        <dbReference type="Pfam" id="PF13358"/>
    </source>
</evidence>
<protein>
    <recommendedName>
        <fullName evidence="1">Tc1-like transposase DDE domain-containing protein</fullName>
    </recommendedName>
</protein>
<sequence>MTKKGIDKERKNIEESSEDKILTEEYVDKFKIRAENVHKTYLLGTTAVAALRGVDLNVKDQDFVIIMGPSGSGKTYMFLDNARAHHAKLLQPFLEEVREQFELVFLPPYSPDLNEIEKLWQKIKSEVVYNGFYDTFTDFKNALIRALRRKNNS</sequence>
<dbReference type="Gene3D" id="3.30.420.10">
    <property type="entry name" value="Ribonuclease H-like superfamily/Ribonuclease H"/>
    <property type="match status" value="1"/>
</dbReference>
<dbReference type="InterPro" id="IPR038717">
    <property type="entry name" value="Tc1-like_DDE_dom"/>
</dbReference>
<name>X1N3D8_9ZZZZ</name>
<reference evidence="2" key="1">
    <citation type="journal article" date="2014" name="Front. Microbiol.">
        <title>High frequency of phylogenetically diverse reductive dehalogenase-homologous genes in deep subseafloor sedimentary metagenomes.</title>
        <authorList>
            <person name="Kawai M."/>
            <person name="Futagami T."/>
            <person name="Toyoda A."/>
            <person name="Takaki Y."/>
            <person name="Nishi S."/>
            <person name="Hori S."/>
            <person name="Arai W."/>
            <person name="Tsubouchi T."/>
            <person name="Morono Y."/>
            <person name="Uchiyama I."/>
            <person name="Ito T."/>
            <person name="Fujiyama A."/>
            <person name="Inagaki F."/>
            <person name="Takami H."/>
        </authorList>
    </citation>
    <scope>NUCLEOTIDE SEQUENCE</scope>
    <source>
        <strain evidence="2">Expedition CK06-06</strain>
    </source>
</reference>
<dbReference type="EMBL" id="BARV01020209">
    <property type="protein sequence ID" value="GAI24786.1"/>
    <property type="molecule type" value="Genomic_DNA"/>
</dbReference>
<organism evidence="2">
    <name type="scientific">marine sediment metagenome</name>
    <dbReference type="NCBI Taxonomy" id="412755"/>
    <lineage>
        <taxon>unclassified sequences</taxon>
        <taxon>metagenomes</taxon>
        <taxon>ecological metagenomes</taxon>
    </lineage>
</organism>
<accession>X1N3D8</accession>
<evidence type="ECO:0000313" key="2">
    <source>
        <dbReference type="EMBL" id="GAI24786.1"/>
    </source>
</evidence>
<comment type="caution">
    <text evidence="2">The sequence shown here is derived from an EMBL/GenBank/DDBJ whole genome shotgun (WGS) entry which is preliminary data.</text>
</comment>
<gene>
    <name evidence="2" type="ORF">S06H3_33793</name>
</gene>
<feature type="non-terminal residue" evidence="2">
    <location>
        <position position="153"/>
    </location>
</feature>
<feature type="domain" description="Tc1-like transposase DDE" evidence="1">
    <location>
        <begin position="74"/>
        <end position="139"/>
    </location>
</feature>
<dbReference type="Pfam" id="PF13358">
    <property type="entry name" value="DDE_3"/>
    <property type="match status" value="1"/>
</dbReference>
<dbReference type="AlphaFoldDB" id="X1N3D8"/>